<dbReference type="GO" id="GO:0046872">
    <property type="term" value="F:metal ion binding"/>
    <property type="evidence" value="ECO:0007669"/>
    <property type="project" value="UniProtKB-KW"/>
</dbReference>
<feature type="binding site" evidence="8">
    <location>
        <position position="280"/>
    </location>
    <ligand>
        <name>Mn(2+)</name>
        <dbReference type="ChEBI" id="CHEBI:29035"/>
    </ligand>
</feature>
<evidence type="ECO:0000256" key="8">
    <source>
        <dbReference type="PIRSR" id="PIRSR005091-3"/>
    </source>
</evidence>
<feature type="binding site" evidence="7">
    <location>
        <position position="440"/>
    </location>
    <ligand>
        <name>substrate</name>
    </ligand>
</feature>
<reference evidence="12" key="2">
    <citation type="submission" date="2015-09" db="EMBL/GenBank/DDBJ databases">
        <title>Draft genome sequence of a multidrug-resistant Chryseobacterium indologenes isolate from Malaysia.</title>
        <authorList>
            <person name="Yu C.Y."/>
            <person name="Ang G.Y."/>
            <person name="Chan K.-G."/>
        </authorList>
    </citation>
    <scope>NUCLEOTIDE SEQUENCE [LARGE SCALE GENOMIC DNA]</scope>
    <source>
        <strain evidence="12">CI_885</strain>
    </source>
</reference>
<evidence type="ECO:0000313" key="11">
    <source>
        <dbReference type="EMBL" id="KPE49333.1"/>
    </source>
</evidence>
<evidence type="ECO:0000256" key="1">
    <source>
        <dbReference type="ARBA" id="ARBA00004651"/>
    </source>
</evidence>
<keyword evidence="3 9" id="KW-0812">Transmembrane</keyword>
<proteinExistence type="predicted"/>
<feature type="transmembrane region" description="Helical" evidence="9">
    <location>
        <begin position="12"/>
        <end position="36"/>
    </location>
</feature>
<feature type="active site" evidence="6">
    <location>
        <position position="326"/>
    </location>
</feature>
<dbReference type="InterPro" id="IPR000917">
    <property type="entry name" value="Sulfatase_N"/>
</dbReference>
<name>A0A0N0IU53_CHRID</name>
<dbReference type="PANTHER" id="PTHR47371">
    <property type="entry name" value="LIPOTEICHOIC ACID SYNTHASE"/>
    <property type="match status" value="1"/>
</dbReference>
<dbReference type="InterPro" id="IPR012160">
    <property type="entry name" value="LtaS-like"/>
</dbReference>
<feature type="binding site" evidence="8">
    <location>
        <position position="494"/>
    </location>
    <ligand>
        <name>Mn(2+)</name>
        <dbReference type="ChEBI" id="CHEBI:29035"/>
    </ligand>
</feature>
<evidence type="ECO:0000256" key="4">
    <source>
        <dbReference type="ARBA" id="ARBA00022989"/>
    </source>
</evidence>
<evidence type="ECO:0000256" key="7">
    <source>
        <dbReference type="PIRSR" id="PIRSR005091-2"/>
    </source>
</evidence>
<dbReference type="PIRSF" id="PIRSF005091">
    <property type="entry name" value="Mmb_sulf_HI1246"/>
    <property type="match status" value="1"/>
</dbReference>
<evidence type="ECO:0000256" key="9">
    <source>
        <dbReference type="SAM" id="Phobius"/>
    </source>
</evidence>
<feature type="binding site" evidence="8">
    <location>
        <position position="495"/>
    </location>
    <ligand>
        <name>Mn(2+)</name>
        <dbReference type="ChEBI" id="CHEBI:29035"/>
    </ligand>
</feature>
<evidence type="ECO:0000313" key="12">
    <source>
        <dbReference type="Proteomes" id="UP000037953"/>
    </source>
</evidence>
<reference evidence="11 12" key="1">
    <citation type="journal article" date="2015" name="Genom Data">
        <title>Draft genome sequence of a multidrug-resistant Chryseobacterium indologenes isolate from Malaysia.</title>
        <authorList>
            <person name="Yu C.Y."/>
            <person name="Ang G.Y."/>
            <person name="Cheng H.J."/>
            <person name="Cheong Y.M."/>
            <person name="Yin W.F."/>
            <person name="Chan K.G."/>
        </authorList>
    </citation>
    <scope>NUCLEOTIDE SEQUENCE [LARGE SCALE GENOMIC DNA]</scope>
    <source>
        <strain evidence="11 12">CI_885</strain>
    </source>
</reference>
<evidence type="ECO:0000256" key="2">
    <source>
        <dbReference type="ARBA" id="ARBA00022475"/>
    </source>
</evidence>
<dbReference type="EMBL" id="LJOD01000019">
    <property type="protein sequence ID" value="KPE49333.1"/>
    <property type="molecule type" value="Genomic_DNA"/>
</dbReference>
<dbReference type="GO" id="GO:0005886">
    <property type="term" value="C:plasma membrane"/>
    <property type="evidence" value="ECO:0007669"/>
    <property type="project" value="UniProtKB-SubCell"/>
</dbReference>
<evidence type="ECO:0000256" key="3">
    <source>
        <dbReference type="ARBA" id="ARBA00022692"/>
    </source>
</evidence>
<dbReference type="Proteomes" id="UP000037953">
    <property type="component" value="Unassembled WGS sequence"/>
</dbReference>
<evidence type="ECO:0000256" key="5">
    <source>
        <dbReference type="ARBA" id="ARBA00023136"/>
    </source>
</evidence>
<dbReference type="PATRIC" id="fig|253.9.peg.2035"/>
<dbReference type="InterPro" id="IPR050448">
    <property type="entry name" value="OpgB/LTA_synthase_biosynth"/>
</dbReference>
<feature type="transmembrane region" description="Helical" evidence="9">
    <location>
        <begin position="176"/>
        <end position="198"/>
    </location>
</feature>
<feature type="transmembrane region" description="Helical" evidence="9">
    <location>
        <begin position="142"/>
        <end position="164"/>
    </location>
</feature>
<keyword evidence="5 9" id="KW-0472">Membrane</keyword>
<comment type="subcellular location">
    <subcellularLocation>
        <location evidence="1">Cell membrane</location>
        <topology evidence="1">Multi-pass membrane protein</topology>
    </subcellularLocation>
</comment>
<keyword evidence="7" id="KW-0464">Manganese</keyword>
<gene>
    <name evidence="11" type="ORF">AOB46_20310</name>
</gene>
<comment type="caution">
    <text evidence="11">The sequence shown here is derived from an EMBL/GenBank/DDBJ whole genome shotgun (WGS) entry which is preliminary data.</text>
</comment>
<dbReference type="OrthoDB" id="9777768at2"/>
<dbReference type="SUPFAM" id="SSF53649">
    <property type="entry name" value="Alkaline phosphatase-like"/>
    <property type="match status" value="1"/>
</dbReference>
<dbReference type="Pfam" id="PF00884">
    <property type="entry name" value="Sulfatase"/>
    <property type="match status" value="1"/>
</dbReference>
<protein>
    <submittedName>
        <fullName evidence="11">Sulfatase</fullName>
    </submittedName>
</protein>
<accession>A0A0N0IU53</accession>
<feature type="transmembrane region" description="Helical" evidence="9">
    <location>
        <begin position="63"/>
        <end position="81"/>
    </location>
</feature>
<keyword evidence="4 9" id="KW-1133">Transmembrane helix</keyword>
<feature type="domain" description="Sulfatase N-terminal" evidence="10">
    <location>
        <begin position="272"/>
        <end position="549"/>
    </location>
</feature>
<keyword evidence="2" id="KW-1003">Cell membrane</keyword>
<dbReference type="AlphaFoldDB" id="A0A0N0IU53"/>
<evidence type="ECO:0000259" key="10">
    <source>
        <dbReference type="Pfam" id="PF00884"/>
    </source>
</evidence>
<dbReference type="RefSeq" id="WP_062702827.1">
    <property type="nucleotide sequence ID" value="NZ_LJOD01000019.1"/>
</dbReference>
<sequence>MKFFKELRKQEILVLLYRIFLAYVFYQIARLLFWYFNKELIKVDSVSDYFNLAFHGTAFDTTAILYVNALFILLSLIPVVINTKKGYQAVLFWLYFITNGIAYAMNFGDFVYYRFSQARLTSTALNVAQHESNIFKVFMVSIWQHPFVLIWFIVLMTLWVFLYKKVKVTEYRPLKLIPYFIWSVLVLCGTAVLVVGGIRGDFRHSTRPINLVDANRFVINPLQGNIVLNSTFSFFRTLGTNNFKEVHFVDQKYIDDHVLPYKEYSREVKNRPNIVIFIVESFGREYSGAFNKDKNIKGYVSYTPFIDSLAGQSLIFPNTFANGRQSIHGMSSVLAGIPSLTDAFTSSPYSNQKIQSVVSVCNDLGYDTSFYHGAPNGSMGFLGFGNILGFKHYFGKNEFNHDQDFDGMWAIWDEPFLQYFAKNVGKKQPFMSTVFTASSHHPFKIPEKYQGKFKKGTIEMHEPIQYTDYAIKKYFETAKKQPWFHNTIFVFTGDHTNQIAYGEYEKAMNRFAVPLIFYSPNPEYNLKGVSPEIAQQIDIYPTLADLIGYNKRIRSWGRSLVSDKKYPSLIVNSDGSTEQFIIGNYMYRFNGKEIIGVYDKADLGFEKNLMGKINSPEIETGKKTAMAWYQDYMDRVINRKLN</sequence>
<organism evidence="11 12">
    <name type="scientific">Chryseobacterium indologenes</name>
    <name type="common">Flavobacterium indologenes</name>
    <dbReference type="NCBI Taxonomy" id="253"/>
    <lineage>
        <taxon>Bacteria</taxon>
        <taxon>Pseudomonadati</taxon>
        <taxon>Bacteroidota</taxon>
        <taxon>Flavobacteriia</taxon>
        <taxon>Flavobacteriales</taxon>
        <taxon>Weeksellaceae</taxon>
        <taxon>Chryseobacterium group</taxon>
        <taxon>Chryseobacterium</taxon>
    </lineage>
</organism>
<dbReference type="PANTHER" id="PTHR47371:SF3">
    <property type="entry name" value="PHOSPHOGLYCEROL TRANSFERASE I"/>
    <property type="match status" value="1"/>
</dbReference>
<dbReference type="InterPro" id="IPR017850">
    <property type="entry name" value="Alkaline_phosphatase_core_sf"/>
</dbReference>
<keyword evidence="7" id="KW-0479">Metal-binding</keyword>
<dbReference type="CDD" id="cd16015">
    <property type="entry name" value="LTA_synthase"/>
    <property type="match status" value="1"/>
</dbReference>
<dbReference type="Gene3D" id="3.40.720.10">
    <property type="entry name" value="Alkaline Phosphatase, subunit A"/>
    <property type="match status" value="1"/>
</dbReference>
<feature type="transmembrane region" description="Helical" evidence="9">
    <location>
        <begin position="93"/>
        <end position="113"/>
    </location>
</feature>
<evidence type="ECO:0000256" key="6">
    <source>
        <dbReference type="PIRSR" id="PIRSR005091-1"/>
    </source>
</evidence>